<evidence type="ECO:0000313" key="6">
    <source>
        <dbReference type="Proteomes" id="UP000694386"/>
    </source>
</evidence>
<proteinExistence type="predicted"/>
<dbReference type="InterPro" id="IPR002223">
    <property type="entry name" value="Kunitz_BPTI"/>
</dbReference>
<evidence type="ECO:0000313" key="5">
    <source>
        <dbReference type="Ensembl" id="ENSCGRP00001007718.1"/>
    </source>
</evidence>
<dbReference type="SMART" id="SM00131">
    <property type="entry name" value="KU"/>
    <property type="match status" value="1"/>
</dbReference>
<feature type="region of interest" description="Disordered" evidence="2">
    <location>
        <begin position="95"/>
        <end position="149"/>
    </location>
</feature>
<organism evidence="5 6">
    <name type="scientific">Cricetulus griseus</name>
    <name type="common">Chinese hamster</name>
    <name type="synonym">Cricetulus barabensis griseus</name>
    <dbReference type="NCBI Taxonomy" id="10029"/>
    <lineage>
        <taxon>Eukaryota</taxon>
        <taxon>Metazoa</taxon>
        <taxon>Chordata</taxon>
        <taxon>Craniata</taxon>
        <taxon>Vertebrata</taxon>
        <taxon>Euteleostomi</taxon>
        <taxon>Mammalia</taxon>
        <taxon>Eutheria</taxon>
        <taxon>Euarchontoglires</taxon>
        <taxon>Glires</taxon>
        <taxon>Rodentia</taxon>
        <taxon>Myomorpha</taxon>
        <taxon>Muroidea</taxon>
        <taxon>Cricetidae</taxon>
        <taxon>Cricetinae</taxon>
        <taxon>Cricetulus</taxon>
    </lineage>
</organism>
<dbReference type="PROSITE" id="PS00280">
    <property type="entry name" value="BPTI_KUNITZ_1"/>
    <property type="match status" value="1"/>
</dbReference>
<dbReference type="Pfam" id="PF00014">
    <property type="entry name" value="Kunitz_BPTI"/>
    <property type="match status" value="1"/>
</dbReference>
<sequence>MKPAKLEFLLGFFIFCSLMAPVLSGVTRLTNKICNRYKDICNMDMEPGSCYEVHFRYFYNKTSRQCQSFIFTGCNGNLNNFGLKIECEIECDQHFTKPPTVKSGRLQSGRMKGKKGENSPLKAQRSSRKPQESTRQQRSRRHPQARQHM</sequence>
<accession>A0A8C2QF58</accession>
<dbReference type="InterPro" id="IPR042943">
    <property type="entry name" value="SPINT4"/>
</dbReference>
<dbReference type="CDD" id="cd00109">
    <property type="entry name" value="Kunitz-type"/>
    <property type="match status" value="1"/>
</dbReference>
<feature type="compositionally biased region" description="Basic residues" evidence="2">
    <location>
        <begin position="137"/>
        <end position="149"/>
    </location>
</feature>
<dbReference type="GO" id="GO:0004867">
    <property type="term" value="F:serine-type endopeptidase inhibitor activity"/>
    <property type="evidence" value="ECO:0007669"/>
    <property type="project" value="InterPro"/>
</dbReference>
<evidence type="ECO:0000256" key="2">
    <source>
        <dbReference type="SAM" id="MobiDB-lite"/>
    </source>
</evidence>
<dbReference type="OMA" id="FKLKIEC"/>
<feature type="domain" description="BPTI/Kunitz inhibitor" evidence="4">
    <location>
        <begin position="41"/>
        <end position="91"/>
    </location>
</feature>
<keyword evidence="1" id="KW-1015">Disulfide bond</keyword>
<dbReference type="InterPro" id="IPR036880">
    <property type="entry name" value="Kunitz_BPTI_sf"/>
</dbReference>
<evidence type="ECO:0000259" key="4">
    <source>
        <dbReference type="PROSITE" id="PS50279"/>
    </source>
</evidence>
<dbReference type="InterPro" id="IPR020901">
    <property type="entry name" value="Prtase_inh_Kunz-CS"/>
</dbReference>
<name>A0A8C2QF58_CRIGR</name>
<protein>
    <recommendedName>
        <fullName evidence="4">BPTI/Kunitz inhibitor domain-containing protein</fullName>
    </recommendedName>
</protein>
<dbReference type="Ensembl" id="ENSCGRT00001011785.1">
    <property type="protein sequence ID" value="ENSCGRP00001007718.1"/>
    <property type="gene ID" value="ENSCGRG00001010103.1"/>
</dbReference>
<dbReference type="SUPFAM" id="SSF57362">
    <property type="entry name" value="BPTI-like"/>
    <property type="match status" value="1"/>
</dbReference>
<keyword evidence="3" id="KW-0732">Signal</keyword>
<dbReference type="PROSITE" id="PS50279">
    <property type="entry name" value="BPTI_KUNITZ_2"/>
    <property type="match status" value="1"/>
</dbReference>
<evidence type="ECO:0000256" key="3">
    <source>
        <dbReference type="SAM" id="SignalP"/>
    </source>
</evidence>
<dbReference type="PANTHER" id="PTHR47898">
    <property type="entry name" value="KUNITZ-TYPE PROTEASE INHIBITOR 4"/>
    <property type="match status" value="1"/>
</dbReference>
<dbReference type="AlphaFoldDB" id="A0A8C2QF58"/>
<reference evidence="5" key="1">
    <citation type="submission" date="2025-08" db="UniProtKB">
        <authorList>
            <consortium name="Ensembl"/>
        </authorList>
    </citation>
    <scope>IDENTIFICATION</scope>
</reference>
<evidence type="ECO:0000256" key="1">
    <source>
        <dbReference type="ARBA" id="ARBA00023157"/>
    </source>
</evidence>
<dbReference type="Proteomes" id="UP000694386">
    <property type="component" value="Unplaced"/>
</dbReference>
<dbReference type="PANTHER" id="PTHR47898:SF1">
    <property type="entry name" value="KUNITZ-TYPE PROTEASE INHIBITOR 4"/>
    <property type="match status" value="1"/>
</dbReference>
<feature type="chain" id="PRO_5033981486" description="BPTI/Kunitz inhibitor domain-containing protein" evidence="3">
    <location>
        <begin position="25"/>
        <end position="149"/>
    </location>
</feature>
<feature type="signal peptide" evidence="3">
    <location>
        <begin position="1"/>
        <end position="24"/>
    </location>
</feature>
<reference evidence="5" key="2">
    <citation type="submission" date="2025-09" db="UniProtKB">
        <authorList>
            <consortium name="Ensembl"/>
        </authorList>
    </citation>
    <scope>IDENTIFICATION</scope>
</reference>
<dbReference type="PRINTS" id="PR00759">
    <property type="entry name" value="BASICPTASE"/>
</dbReference>
<dbReference type="Gene3D" id="4.10.410.10">
    <property type="entry name" value="Pancreatic trypsin inhibitor Kunitz domain"/>
    <property type="match status" value="1"/>
</dbReference>